<organism evidence="1 2">
    <name type="scientific">Streblomastix strix</name>
    <dbReference type="NCBI Taxonomy" id="222440"/>
    <lineage>
        <taxon>Eukaryota</taxon>
        <taxon>Metamonada</taxon>
        <taxon>Preaxostyla</taxon>
        <taxon>Oxymonadida</taxon>
        <taxon>Streblomastigidae</taxon>
        <taxon>Streblomastix</taxon>
    </lineage>
</organism>
<name>A0A5J4VJZ6_9EUKA</name>
<reference evidence="1 2" key="1">
    <citation type="submission" date="2019-03" db="EMBL/GenBank/DDBJ databases">
        <title>Single cell metagenomics reveals metabolic interactions within the superorganism composed of flagellate Streblomastix strix and complex community of Bacteroidetes bacteria on its surface.</title>
        <authorList>
            <person name="Treitli S.C."/>
            <person name="Kolisko M."/>
            <person name="Husnik F."/>
            <person name="Keeling P."/>
            <person name="Hampl V."/>
        </authorList>
    </citation>
    <scope>NUCLEOTIDE SEQUENCE [LARGE SCALE GENOMIC DNA]</scope>
    <source>
        <strain evidence="1">ST1C</strain>
    </source>
</reference>
<sequence length="1416" mass="154454">MTRTGDNQKGGVIEGYLGSDNGQLRVSSTFKDCKVSNTDGIGGAIYIKISDDLLNMFDLSRTSYSGCDAKFGKSLFIEAYNLRTAVPLHTESSLTKTKIGAESDEYEKANLDNLMGYDGADTLAIPLYYVYTDIDSQVYHVSNYDSTPNGNDNQFCGHLLCSIITIDQDGKEVKISNSLTESGTVTDVKSIMNIEDDGKIQLTKGTLSFSKIIFSINENATAGYLITGSATSTQISISNCIMKMQSDAEGHLILTGLVELVGGSLNINNLEIKDISISDSPIIFINENAGSISIINSQFDSITRTTSDDSTTKIGGTIETTIGGSSGQLSIQNTNFIKCISQQSYQSGAISLIIKNQRTISISQTSFIQCESDQGSGIHAQILSGGTLTIEGTSSFVCCKARLDLGAALYSTISGANSKLILKDEIQFEGYIKNIDGYKQIQFGQGRGAYIDLSDNGIVEINEIIFNECKGINGGGIQINSLSAQKQTFNSTQFTNCVADQNGGGIYCIINYGEIEIKQVTISDCSGLNGGGIYTQIDGTSKFTIKDSSSFTNCKSSDGNGGGIYVDIDFATQSQISVQSTTFDSCQALNPQISDIHKGFGSGIFTSGINWDSINNGINLGQVEYINCEADQGDNGLFIVMNELRELCRLGNPRGLYVRSKDYTTDLSNISLLMGYRGSPNQFEFATSEDLKDKISELEYYIIDSGNQWHISTIYNGIDRLSCGLIPNPCGTINYALLLNPLLFEGQYNPNTDIATMILLEDDMIDTVININATTIVGNNIAIQSENGGEGQTLSIDKIYKIGSNSESNTLFNVNGDGSKLRLYHLKLDNSLITSTSPLILLTGNSANNIDAQLHIESCIFAQSGNAPLPELKHNLIQIDGGQASIKNTQISNYLFSNGKSVINVESLTDSQESSLILSGTIISEIIQSGNVGGSALRANIKSGSSIYIQDYSVFEECISESGSGGAIQIQQNGGILDIKETIMKKCKALNGGGIYASILTMDQFLINEEVYFEECEAFSTSLQQGRGGAIYINVGQDAPYEFTVGVNLHFNLNKASQYGRDLFILCKNIIVMKPDRRILYDMLNETYDKDNAIFGTEYALETELGRPQMIDFDILSLMLPYYNDIVYISQDQSISENTLKCGRIYLPCVTLSYAEGKVLTPEWTYETVPLDSAGAQQINYTYIIFQGIEVAQPFESEADNVIIRGAFPDEYLFATQRAILIFKGNGQIICSDLAKWQQQGQLERRSVNQNFYIHHLEFVLTDDSEIKSIVKIIGSSSHNNQGRNIVLQIEDCIINQESPLNDISCGLIKSEPLITQLIQCKTTKSGISSTIPILESGGVILLSEKSLTRCNFNTTPNDPTLLQNTPFESLWLREIEFGVDGSGLIVAYGRTMPSIKADGIQFIGINAYTQRIRRE</sequence>
<dbReference type="EMBL" id="SNRW01006524">
    <property type="protein sequence ID" value="KAA6382902.1"/>
    <property type="molecule type" value="Genomic_DNA"/>
</dbReference>
<protein>
    <submittedName>
        <fullName evidence="1">Uncharacterized protein</fullName>
    </submittedName>
</protein>
<gene>
    <name evidence="1" type="ORF">EZS28_021571</name>
</gene>
<evidence type="ECO:0000313" key="2">
    <source>
        <dbReference type="Proteomes" id="UP000324800"/>
    </source>
</evidence>
<dbReference type="Proteomes" id="UP000324800">
    <property type="component" value="Unassembled WGS sequence"/>
</dbReference>
<accession>A0A5J4VJZ6</accession>
<comment type="caution">
    <text evidence="1">The sequence shown here is derived from an EMBL/GenBank/DDBJ whole genome shotgun (WGS) entry which is preliminary data.</text>
</comment>
<proteinExistence type="predicted"/>
<evidence type="ECO:0000313" key="1">
    <source>
        <dbReference type="EMBL" id="KAA6382902.1"/>
    </source>
</evidence>